<reference evidence="5 6" key="1">
    <citation type="submission" date="2020-08" db="EMBL/GenBank/DDBJ databases">
        <title>Genomic Encyclopedia of Type Strains, Phase IV (KMG-V): Genome sequencing to study the core and pangenomes of soil and plant-associated prokaryotes.</title>
        <authorList>
            <person name="Whitman W."/>
        </authorList>
    </citation>
    <scope>NUCLEOTIDE SEQUENCE [LARGE SCALE GENOMIC DNA]</scope>
    <source>
        <strain evidence="5 6">JPY162</strain>
    </source>
</reference>
<dbReference type="Gene3D" id="2.160.20.10">
    <property type="entry name" value="Single-stranded right-handed beta-helix, Pectin lyase-like"/>
    <property type="match status" value="1"/>
</dbReference>
<evidence type="ECO:0000256" key="2">
    <source>
        <dbReference type="ARBA" id="ARBA00022525"/>
    </source>
</evidence>
<dbReference type="EMBL" id="JACHDE010000007">
    <property type="protein sequence ID" value="MBB5402017.1"/>
    <property type="molecule type" value="Genomic_DNA"/>
</dbReference>
<feature type="non-terminal residue" evidence="5">
    <location>
        <position position="141"/>
    </location>
</feature>
<comment type="subcellular location">
    <subcellularLocation>
        <location evidence="1">Secreted</location>
    </subcellularLocation>
</comment>
<evidence type="ECO:0000313" key="6">
    <source>
        <dbReference type="Proteomes" id="UP000592820"/>
    </source>
</evidence>
<dbReference type="SUPFAM" id="SSF51126">
    <property type="entry name" value="Pectin lyase-like"/>
    <property type="match status" value="1"/>
</dbReference>
<keyword evidence="3" id="KW-0732">Signal</keyword>
<dbReference type="InterPro" id="IPR050909">
    <property type="entry name" value="Bact_Autotransporter_VF"/>
</dbReference>
<name>A0A7W8P6M9_9BURK</name>
<evidence type="ECO:0000256" key="1">
    <source>
        <dbReference type="ARBA" id="ARBA00004613"/>
    </source>
</evidence>
<organism evidence="5 6">
    <name type="scientific">Paraburkholderia youngii</name>
    <dbReference type="NCBI Taxonomy" id="2782701"/>
    <lineage>
        <taxon>Bacteria</taxon>
        <taxon>Pseudomonadati</taxon>
        <taxon>Pseudomonadota</taxon>
        <taxon>Betaproteobacteria</taxon>
        <taxon>Burkholderiales</taxon>
        <taxon>Burkholderiaceae</taxon>
        <taxon>Paraburkholderia</taxon>
    </lineage>
</organism>
<dbReference type="Proteomes" id="UP000592820">
    <property type="component" value="Unassembled WGS sequence"/>
</dbReference>
<accession>A0A7W8P6M9</accession>
<dbReference type="AlphaFoldDB" id="A0A7W8P6M9"/>
<dbReference type="RefSeq" id="WP_184226937.1">
    <property type="nucleotide sequence ID" value="NZ_JACHDE010000007.1"/>
</dbReference>
<evidence type="ECO:0000256" key="3">
    <source>
        <dbReference type="ARBA" id="ARBA00022729"/>
    </source>
</evidence>
<sequence>MSHSKLPWPSRRALRRQHWRGRIWLAVGISLTGLSLTPVAFAAGRLPQGGTYTAGTGTIVNQGNALLITQPGSTRGVIDWSSFSIGRHNSVTFDNGTGATLNRVTGGSPSAIFGRLSATGSLYVINPQGIVVGPSGVVSTG</sequence>
<keyword evidence="2" id="KW-0964">Secreted</keyword>
<dbReference type="NCBIfam" id="TIGR01901">
    <property type="entry name" value="adhes_NPXG"/>
    <property type="match status" value="1"/>
</dbReference>
<dbReference type="Pfam" id="PF05860">
    <property type="entry name" value="TPS"/>
    <property type="match status" value="1"/>
</dbReference>
<dbReference type="PANTHER" id="PTHR12338">
    <property type="entry name" value="AUTOTRANSPORTER"/>
    <property type="match status" value="1"/>
</dbReference>
<protein>
    <submittedName>
        <fullName evidence="5">Filamentous hemagglutinin family protein</fullName>
    </submittedName>
</protein>
<evidence type="ECO:0000259" key="4">
    <source>
        <dbReference type="SMART" id="SM00912"/>
    </source>
</evidence>
<dbReference type="InterPro" id="IPR012334">
    <property type="entry name" value="Pectin_lyas_fold"/>
</dbReference>
<dbReference type="InterPro" id="IPR008638">
    <property type="entry name" value="FhaB/CdiA-like_TPS"/>
</dbReference>
<comment type="caution">
    <text evidence="5">The sequence shown here is derived from an EMBL/GenBank/DDBJ whole genome shotgun (WGS) entry which is preliminary data.</text>
</comment>
<proteinExistence type="predicted"/>
<feature type="domain" description="Filamentous haemagglutinin FhaB/tRNA nuclease CdiA-like TPS" evidence="4">
    <location>
        <begin position="43"/>
        <end position="141"/>
    </location>
</feature>
<dbReference type="SMART" id="SM00912">
    <property type="entry name" value="Haemagg_act"/>
    <property type="match status" value="1"/>
</dbReference>
<evidence type="ECO:0000313" key="5">
    <source>
        <dbReference type="EMBL" id="MBB5402017.1"/>
    </source>
</evidence>
<dbReference type="GO" id="GO:0005576">
    <property type="term" value="C:extracellular region"/>
    <property type="evidence" value="ECO:0007669"/>
    <property type="project" value="UniProtKB-SubCell"/>
</dbReference>
<dbReference type="InterPro" id="IPR011050">
    <property type="entry name" value="Pectin_lyase_fold/virulence"/>
</dbReference>
<dbReference type="PANTHER" id="PTHR12338:SF8">
    <property type="entry name" value="HEME_HEMOPEXIN-BINDING PROTEIN"/>
    <property type="match status" value="1"/>
</dbReference>
<gene>
    <name evidence="5" type="ORF">HDG41_004103</name>
</gene>